<comment type="caution">
    <text evidence="2">The sequence shown here is derived from an EMBL/GenBank/DDBJ whole genome shotgun (WGS) entry which is preliminary data.</text>
</comment>
<organism evidence="2 3">
    <name type="scientific">Metabacillus idriensis</name>
    <dbReference type="NCBI Taxonomy" id="324768"/>
    <lineage>
        <taxon>Bacteria</taxon>
        <taxon>Bacillati</taxon>
        <taxon>Bacillota</taxon>
        <taxon>Bacilli</taxon>
        <taxon>Bacillales</taxon>
        <taxon>Bacillaceae</taxon>
        <taxon>Metabacillus</taxon>
    </lineage>
</organism>
<evidence type="ECO:0000256" key="1">
    <source>
        <dbReference type="SAM" id="MobiDB-lite"/>
    </source>
</evidence>
<reference evidence="2 3" key="1">
    <citation type="submission" date="2019-11" db="EMBL/GenBank/DDBJ databases">
        <title>Bacillus idriensis genome.</title>
        <authorList>
            <person name="Konopka E.N."/>
            <person name="Newman J.D."/>
        </authorList>
    </citation>
    <scope>NUCLEOTIDE SEQUENCE [LARGE SCALE GENOMIC DNA]</scope>
    <source>
        <strain evidence="2 3">DSM 19097</strain>
    </source>
</reference>
<accession>A0A6I2M486</accession>
<feature type="compositionally biased region" description="Basic residues" evidence="1">
    <location>
        <begin position="1"/>
        <end position="13"/>
    </location>
</feature>
<feature type="region of interest" description="Disordered" evidence="1">
    <location>
        <begin position="1"/>
        <end position="28"/>
    </location>
</feature>
<dbReference type="Proteomes" id="UP000441585">
    <property type="component" value="Unassembled WGS sequence"/>
</dbReference>
<keyword evidence="3" id="KW-1185">Reference proteome</keyword>
<evidence type="ECO:0000313" key="3">
    <source>
        <dbReference type="Proteomes" id="UP000441585"/>
    </source>
</evidence>
<evidence type="ECO:0000313" key="2">
    <source>
        <dbReference type="EMBL" id="MRX52900.1"/>
    </source>
</evidence>
<dbReference type="EMBL" id="WKKF01000001">
    <property type="protein sequence ID" value="MRX52900.1"/>
    <property type="molecule type" value="Genomic_DNA"/>
</dbReference>
<proteinExistence type="predicted"/>
<name>A0A6I2M486_9BACI</name>
<dbReference type="AlphaFoldDB" id="A0A6I2M486"/>
<sequence length="67" mass="8010">MSQSKAKKQRLKKMREGERNPEAGRSPFVFQDLRTRHIKTKKEQLYKQKYKNHFQGEGKDGSFYFAS</sequence>
<dbReference type="RefSeq" id="WP_154317950.1">
    <property type="nucleotide sequence ID" value="NZ_CAJGAA010000001.1"/>
</dbReference>
<gene>
    <name evidence="2" type="ORF">GJU41_02845</name>
</gene>
<protein>
    <submittedName>
        <fullName evidence="2">Uncharacterized protein</fullName>
    </submittedName>
</protein>